<dbReference type="InterPro" id="IPR029060">
    <property type="entry name" value="PIN-like_dom_sf"/>
</dbReference>
<name>A0A151B205_9FIRM</name>
<keyword evidence="2" id="KW-0540">Nuclease</keyword>
<dbReference type="OrthoDB" id="32918at2"/>
<proteinExistence type="predicted"/>
<dbReference type="EMBL" id="LTBC01000001">
    <property type="protein sequence ID" value="KYH33802.1"/>
    <property type="molecule type" value="Genomic_DNA"/>
</dbReference>
<dbReference type="PANTHER" id="PTHR34610:SF3">
    <property type="entry name" value="SSL7007 PROTEIN"/>
    <property type="match status" value="1"/>
</dbReference>
<keyword evidence="2" id="KW-0378">Hydrolase</keyword>
<dbReference type="Proteomes" id="UP000075670">
    <property type="component" value="Unassembled WGS sequence"/>
</dbReference>
<keyword evidence="3" id="KW-1185">Reference proteome</keyword>
<reference evidence="2 3" key="1">
    <citation type="submission" date="2016-02" db="EMBL/GenBank/DDBJ databases">
        <title>Genome sequence of Moorella mulderi DSM 14980.</title>
        <authorList>
            <person name="Poehlein A."/>
            <person name="Daniel R."/>
        </authorList>
    </citation>
    <scope>NUCLEOTIDE SEQUENCE [LARGE SCALE GENOMIC DNA]</scope>
    <source>
        <strain evidence="2 3">DSM 14980</strain>
    </source>
</reference>
<keyword evidence="2" id="KW-0255">Endonuclease</keyword>
<comment type="caution">
    <text evidence="2">The sequence shown here is derived from an EMBL/GenBank/DDBJ whole genome shotgun (WGS) entry which is preliminary data.</text>
</comment>
<dbReference type="NCBIfam" id="TIGR00305">
    <property type="entry name" value="putative toxin-antitoxin system toxin component, PIN family"/>
    <property type="match status" value="1"/>
</dbReference>
<evidence type="ECO:0000313" key="3">
    <source>
        <dbReference type="Proteomes" id="UP000075670"/>
    </source>
</evidence>
<protein>
    <submittedName>
        <fullName evidence="2">tRNA(FMet)-specific endonuclease VapC</fullName>
    </submittedName>
</protein>
<feature type="domain" description="PIN" evidence="1">
    <location>
        <begin position="2"/>
        <end position="110"/>
    </location>
</feature>
<dbReference type="InterPro" id="IPR002716">
    <property type="entry name" value="PIN_dom"/>
</dbReference>
<sequence>MKIVLDTNVLVSGLLKAHSHAGTIVRLIANGRIRVVYDARILSEYREVLCRPKFGFAKAEVDALITLIEAEGILVTTEPLPVPLPDPDDEPFLEAAMAIEGAILVTGNKKHFTLPESPVTILNPSEFISLWRNIKHK</sequence>
<dbReference type="PANTHER" id="PTHR34610">
    <property type="entry name" value="SSL7007 PROTEIN"/>
    <property type="match status" value="1"/>
</dbReference>
<dbReference type="PATRIC" id="fig|1122241.3.peg.547"/>
<organism evidence="2 3">
    <name type="scientific">Moorella mulderi DSM 14980</name>
    <dbReference type="NCBI Taxonomy" id="1122241"/>
    <lineage>
        <taxon>Bacteria</taxon>
        <taxon>Bacillati</taxon>
        <taxon>Bacillota</taxon>
        <taxon>Clostridia</taxon>
        <taxon>Neomoorellales</taxon>
        <taxon>Neomoorellaceae</taxon>
        <taxon>Neomoorella</taxon>
    </lineage>
</organism>
<dbReference type="Pfam" id="PF13470">
    <property type="entry name" value="PIN_3"/>
    <property type="match status" value="1"/>
</dbReference>
<dbReference type="InterPro" id="IPR002850">
    <property type="entry name" value="PIN_toxin-like"/>
</dbReference>
<evidence type="ECO:0000313" key="2">
    <source>
        <dbReference type="EMBL" id="KYH33802.1"/>
    </source>
</evidence>
<accession>A0A151B205</accession>
<dbReference type="RefSeq" id="WP_062281055.1">
    <property type="nucleotide sequence ID" value="NZ_LTBC01000001.1"/>
</dbReference>
<gene>
    <name evidence="2" type="primary">vapC_2</name>
    <name evidence="2" type="ORF">MOMUL_05180</name>
</gene>
<dbReference type="SUPFAM" id="SSF88723">
    <property type="entry name" value="PIN domain-like"/>
    <property type="match status" value="1"/>
</dbReference>
<dbReference type="GO" id="GO:0004519">
    <property type="term" value="F:endonuclease activity"/>
    <property type="evidence" value="ECO:0007669"/>
    <property type="project" value="UniProtKB-KW"/>
</dbReference>
<evidence type="ECO:0000259" key="1">
    <source>
        <dbReference type="Pfam" id="PF13470"/>
    </source>
</evidence>
<dbReference type="AlphaFoldDB" id="A0A151B205"/>